<reference evidence="14 15" key="1">
    <citation type="submission" date="2019-03" db="EMBL/GenBank/DDBJ databases">
        <title>Genomic Encyclopedia of Archaeal and Bacterial Type Strains, Phase II (KMG-II): from individual species to whole genera.</title>
        <authorList>
            <person name="Goeker M."/>
        </authorList>
    </citation>
    <scope>NUCLEOTIDE SEQUENCE [LARGE SCALE GENOMIC DNA]</scope>
    <source>
        <strain evidence="14 15">DSM 45499</strain>
    </source>
</reference>
<evidence type="ECO:0000256" key="1">
    <source>
        <dbReference type="ARBA" id="ARBA00004167"/>
    </source>
</evidence>
<dbReference type="GO" id="GO:0005886">
    <property type="term" value="C:plasma membrane"/>
    <property type="evidence" value="ECO:0007669"/>
    <property type="project" value="UniProtKB-SubCell"/>
</dbReference>
<evidence type="ECO:0000256" key="4">
    <source>
        <dbReference type="ARBA" id="ARBA00022692"/>
    </source>
</evidence>
<keyword evidence="15" id="KW-1185">Reference proteome</keyword>
<dbReference type="InterPro" id="IPR041916">
    <property type="entry name" value="Anti_sigma_zinc_sf"/>
</dbReference>
<evidence type="ECO:0000256" key="9">
    <source>
        <dbReference type="ARBA" id="ARBA00029829"/>
    </source>
</evidence>
<dbReference type="PANTHER" id="PTHR37461">
    <property type="entry name" value="ANTI-SIGMA-K FACTOR RSKA"/>
    <property type="match status" value="1"/>
</dbReference>
<organism evidence="14 15">
    <name type="scientific">Actinophytocola oryzae</name>
    <dbReference type="NCBI Taxonomy" id="502181"/>
    <lineage>
        <taxon>Bacteria</taxon>
        <taxon>Bacillati</taxon>
        <taxon>Actinomycetota</taxon>
        <taxon>Actinomycetes</taxon>
        <taxon>Pseudonocardiales</taxon>
        <taxon>Pseudonocardiaceae</taxon>
    </lineage>
</organism>
<dbReference type="GO" id="GO:0006417">
    <property type="term" value="P:regulation of translation"/>
    <property type="evidence" value="ECO:0007669"/>
    <property type="project" value="TreeGrafter"/>
</dbReference>
<evidence type="ECO:0000256" key="5">
    <source>
        <dbReference type="ARBA" id="ARBA00022989"/>
    </source>
</evidence>
<comment type="caution">
    <text evidence="14">The sequence shown here is derived from an EMBL/GenBank/DDBJ whole genome shotgun (WGS) entry which is preliminary data.</text>
</comment>
<dbReference type="AlphaFoldDB" id="A0A4R7UWD6"/>
<evidence type="ECO:0000313" key="14">
    <source>
        <dbReference type="EMBL" id="TDV39845.1"/>
    </source>
</evidence>
<dbReference type="Proteomes" id="UP000294927">
    <property type="component" value="Unassembled WGS sequence"/>
</dbReference>
<name>A0A4R7UWD6_9PSEU</name>
<dbReference type="InterPro" id="IPR018764">
    <property type="entry name" value="RskA_C"/>
</dbReference>
<keyword evidence="6" id="KW-0805">Transcription regulation</keyword>
<feature type="domain" description="Anti-sigma K factor RskA C-terminal" evidence="12">
    <location>
        <begin position="97"/>
        <end position="232"/>
    </location>
</feature>
<keyword evidence="8" id="KW-0804">Transcription</keyword>
<evidence type="ECO:0000256" key="8">
    <source>
        <dbReference type="ARBA" id="ARBA00023163"/>
    </source>
</evidence>
<evidence type="ECO:0000256" key="3">
    <source>
        <dbReference type="ARBA" id="ARBA00022475"/>
    </source>
</evidence>
<protein>
    <recommendedName>
        <fullName evidence="10">Regulator of SigK</fullName>
    </recommendedName>
    <alternativeName>
        <fullName evidence="9">Sigma-K anti-sigma factor RskA</fullName>
    </alternativeName>
</protein>
<accession>A0A4R7UWD6</accession>
<keyword evidence="3" id="KW-1003">Cell membrane</keyword>
<dbReference type="PANTHER" id="PTHR37461:SF1">
    <property type="entry name" value="ANTI-SIGMA-K FACTOR RSKA"/>
    <property type="match status" value="1"/>
</dbReference>
<proteinExistence type="predicted"/>
<evidence type="ECO:0000259" key="12">
    <source>
        <dbReference type="Pfam" id="PF10099"/>
    </source>
</evidence>
<dbReference type="Gene3D" id="1.10.10.1320">
    <property type="entry name" value="Anti-sigma factor, zinc-finger domain"/>
    <property type="match status" value="1"/>
</dbReference>
<keyword evidence="7 11" id="KW-0472">Membrane</keyword>
<dbReference type="InterPro" id="IPR051474">
    <property type="entry name" value="Anti-sigma-K/W_factor"/>
</dbReference>
<dbReference type="RefSeq" id="WP_133908754.1">
    <property type="nucleotide sequence ID" value="NZ_SOCP01000025.1"/>
</dbReference>
<keyword evidence="5 11" id="KW-1133">Transmembrane helix</keyword>
<evidence type="ECO:0000256" key="7">
    <source>
        <dbReference type="ARBA" id="ARBA00023136"/>
    </source>
</evidence>
<evidence type="ECO:0000256" key="6">
    <source>
        <dbReference type="ARBA" id="ARBA00023015"/>
    </source>
</evidence>
<evidence type="ECO:0000256" key="10">
    <source>
        <dbReference type="ARBA" id="ARBA00030803"/>
    </source>
</evidence>
<dbReference type="Pfam" id="PF22618">
    <property type="entry name" value="RskA_N"/>
    <property type="match status" value="1"/>
</dbReference>
<evidence type="ECO:0000256" key="2">
    <source>
        <dbReference type="ARBA" id="ARBA00004236"/>
    </source>
</evidence>
<dbReference type="EMBL" id="SOCP01000025">
    <property type="protein sequence ID" value="TDV39845.1"/>
    <property type="molecule type" value="Genomic_DNA"/>
</dbReference>
<dbReference type="OrthoDB" id="153510at2"/>
<evidence type="ECO:0000313" key="15">
    <source>
        <dbReference type="Proteomes" id="UP000294927"/>
    </source>
</evidence>
<feature type="transmembrane region" description="Helical" evidence="11">
    <location>
        <begin position="94"/>
        <end position="114"/>
    </location>
</feature>
<dbReference type="Pfam" id="PF10099">
    <property type="entry name" value="RskA_C"/>
    <property type="match status" value="1"/>
</dbReference>
<dbReference type="GO" id="GO:0016989">
    <property type="term" value="F:sigma factor antagonist activity"/>
    <property type="evidence" value="ECO:0007669"/>
    <property type="project" value="TreeGrafter"/>
</dbReference>
<keyword evidence="4 11" id="KW-0812">Transmembrane</keyword>
<evidence type="ECO:0000259" key="13">
    <source>
        <dbReference type="Pfam" id="PF22618"/>
    </source>
</evidence>
<gene>
    <name evidence="14" type="ORF">CLV71_125157</name>
</gene>
<feature type="domain" description="Anti-sigma-K factor RskA N-terminal" evidence="13">
    <location>
        <begin position="8"/>
        <end position="48"/>
    </location>
</feature>
<dbReference type="InterPro" id="IPR053877">
    <property type="entry name" value="RskA_N"/>
</dbReference>
<evidence type="ECO:0000256" key="11">
    <source>
        <dbReference type="SAM" id="Phobius"/>
    </source>
</evidence>
<sequence>MTSPDIHALTGAYALDAVSGVERTDFERHLAECDSCFQEVQELQETAARLALAAAEPPPAELKTRVLNEIRSVRQLPPDTTVVPLRRRSLGQRLTTVAAAVFFVVAAGLGVVVVQKDNQLDDVQAQAAQMQEILGARDASLVTLDGKDGGGTMKVAVSRSQDRMLLVGTGLASPPDGKTYQLWGIADDTPVSLGLLTPDDGQVVLALSGLNDAQKVAISVEPEKGSKTPTTNAIVMTGDLPA</sequence>
<comment type="subcellular location">
    <subcellularLocation>
        <location evidence="2">Cell membrane</location>
    </subcellularLocation>
    <subcellularLocation>
        <location evidence="1">Membrane</location>
        <topology evidence="1">Single-pass membrane protein</topology>
    </subcellularLocation>
</comment>